<dbReference type="RefSeq" id="WP_055057656.1">
    <property type="nucleotide sequence ID" value="NZ_CYZP01000007.1"/>
</dbReference>
<name>A0A173ZN80_9FIRM</name>
<sequence>MYLKEYFPFYTTYANPLLYEGERMQDKEFNLMKSYYPGTVQHIQEKIEEECDLMDYEGSRLYDEYPDKYMIYHLSCKIRESMQPEISTQAIREDFLDELIQVMLCQEISRRRCRRYRCRRYF</sequence>
<reference evidence="1 2" key="1">
    <citation type="submission" date="2015-09" db="EMBL/GenBank/DDBJ databases">
        <authorList>
            <consortium name="Pathogen Informatics"/>
        </authorList>
    </citation>
    <scope>NUCLEOTIDE SEQUENCE [LARGE SCALE GENOMIC DNA]</scope>
    <source>
        <strain evidence="1 2">2789STDY5834861</strain>
    </source>
</reference>
<protein>
    <submittedName>
        <fullName evidence="1">Uncharacterized protein</fullName>
    </submittedName>
</protein>
<gene>
    <name evidence="1" type="ORF">ERS852476_01052</name>
</gene>
<dbReference type="EMBL" id="CYZP01000007">
    <property type="protein sequence ID" value="CUN77694.1"/>
    <property type="molecule type" value="Genomic_DNA"/>
</dbReference>
<organism evidence="1 2">
    <name type="scientific">Blautia obeum</name>
    <dbReference type="NCBI Taxonomy" id="40520"/>
    <lineage>
        <taxon>Bacteria</taxon>
        <taxon>Bacillati</taxon>
        <taxon>Bacillota</taxon>
        <taxon>Clostridia</taxon>
        <taxon>Lachnospirales</taxon>
        <taxon>Lachnospiraceae</taxon>
        <taxon>Blautia</taxon>
    </lineage>
</organism>
<accession>A0A173ZN80</accession>
<proteinExistence type="predicted"/>
<evidence type="ECO:0000313" key="2">
    <source>
        <dbReference type="Proteomes" id="UP000095645"/>
    </source>
</evidence>
<dbReference type="AlphaFoldDB" id="A0A173ZN80"/>
<dbReference type="Proteomes" id="UP000095645">
    <property type="component" value="Unassembled WGS sequence"/>
</dbReference>
<evidence type="ECO:0000313" key="1">
    <source>
        <dbReference type="EMBL" id="CUN77694.1"/>
    </source>
</evidence>